<dbReference type="AlphaFoldDB" id="A0A5M1DVR0"/>
<keyword evidence="1" id="KW-1133">Transmembrane helix</keyword>
<evidence type="ECO:0000313" key="2">
    <source>
        <dbReference type="EMBL" id="ECK6930824.1"/>
    </source>
</evidence>
<feature type="transmembrane region" description="Helical" evidence="1">
    <location>
        <begin position="42"/>
        <end position="65"/>
    </location>
</feature>
<protein>
    <submittedName>
        <fullName evidence="2">Uncharacterized protein</fullName>
    </submittedName>
</protein>
<accession>A0A5M1DVR0</accession>
<keyword evidence="1" id="KW-0812">Transmembrane</keyword>
<reference evidence="2" key="1">
    <citation type="submission" date="2019-08" db="EMBL/GenBank/DDBJ databases">
        <authorList>
            <consortium name="GenomeTrakr network: Whole genome sequencing for foodborne pathogen traceback"/>
        </authorList>
    </citation>
    <scope>NUCLEOTIDE SEQUENCE</scope>
    <source>
        <strain evidence="2">TTU_623</strain>
    </source>
</reference>
<organism evidence="2">
    <name type="scientific">Campylobacter upsaliensis</name>
    <dbReference type="NCBI Taxonomy" id="28080"/>
    <lineage>
        <taxon>Bacteria</taxon>
        <taxon>Pseudomonadati</taxon>
        <taxon>Campylobacterota</taxon>
        <taxon>Epsilonproteobacteria</taxon>
        <taxon>Campylobacterales</taxon>
        <taxon>Campylobacteraceae</taxon>
        <taxon>Campylobacter</taxon>
    </lineage>
</organism>
<evidence type="ECO:0000256" key="1">
    <source>
        <dbReference type="SAM" id="Phobius"/>
    </source>
</evidence>
<keyword evidence="1" id="KW-0472">Membrane</keyword>
<proteinExistence type="predicted"/>
<sequence length="68" mass="7848">MSILLIASIPSFFLKVKVDVFLHFINIIEFFRMASSLTLDIINTFLLYIIYLIFCPILTLNPYAFAAL</sequence>
<comment type="caution">
    <text evidence="2">The sequence shown here is derived from an EMBL/GenBank/DDBJ whole genome shotgun (WGS) entry which is preliminary data.</text>
</comment>
<name>A0A5M1DVR0_CAMUP</name>
<dbReference type="EMBL" id="AAJCUB010000060">
    <property type="protein sequence ID" value="ECK6930824.1"/>
    <property type="molecule type" value="Genomic_DNA"/>
</dbReference>
<gene>
    <name evidence="2" type="ORF">FSE91_08495</name>
</gene>